<dbReference type="NCBIfam" id="NF004356">
    <property type="entry name" value="PRK05732.1"/>
    <property type="match status" value="1"/>
</dbReference>
<keyword evidence="4" id="KW-0285">Flavoprotein</keyword>
<accession>A0A540VW12</accession>
<evidence type="ECO:0000256" key="5">
    <source>
        <dbReference type="ARBA" id="ARBA00022827"/>
    </source>
</evidence>
<dbReference type="UniPathway" id="UPA00232"/>
<comment type="pathway">
    <text evidence="2">Cofactor biosynthesis; ubiquinone biosynthesis.</text>
</comment>
<dbReference type="Proteomes" id="UP000315400">
    <property type="component" value="Unassembled WGS sequence"/>
</dbReference>
<dbReference type="STRING" id="1260251.SPISAL_08150"/>
<dbReference type="EMBL" id="VIFK01000016">
    <property type="protein sequence ID" value="TQF00334.1"/>
    <property type="molecule type" value="Genomic_DNA"/>
</dbReference>
<proteinExistence type="inferred from homology"/>
<dbReference type="InterPro" id="IPR011295">
    <property type="entry name" value="UbiH"/>
</dbReference>
<dbReference type="Pfam" id="PF01494">
    <property type="entry name" value="FAD_binding_3"/>
    <property type="match status" value="1"/>
</dbReference>
<evidence type="ECO:0000259" key="8">
    <source>
        <dbReference type="Pfam" id="PF01494"/>
    </source>
</evidence>
<organism evidence="9 10">
    <name type="scientific">Spiribacter salinus</name>
    <dbReference type="NCBI Taxonomy" id="1335746"/>
    <lineage>
        <taxon>Bacteria</taxon>
        <taxon>Pseudomonadati</taxon>
        <taxon>Pseudomonadota</taxon>
        <taxon>Gammaproteobacteria</taxon>
        <taxon>Chromatiales</taxon>
        <taxon>Ectothiorhodospiraceae</taxon>
        <taxon>Spiribacter</taxon>
    </lineage>
</organism>
<evidence type="ECO:0000256" key="3">
    <source>
        <dbReference type="ARBA" id="ARBA00005349"/>
    </source>
</evidence>
<dbReference type="PRINTS" id="PR00420">
    <property type="entry name" value="RNGMNOXGNASE"/>
</dbReference>
<dbReference type="InterPro" id="IPR010971">
    <property type="entry name" value="UbiH/COQ6"/>
</dbReference>
<dbReference type="Gene3D" id="3.50.50.60">
    <property type="entry name" value="FAD/NAD(P)-binding domain"/>
    <property type="match status" value="2"/>
</dbReference>
<sequence>MKTMDFDVLIAGGGLVGASLALALRGSGLQVAVVEPVPAEATQQPSFDDRQTALAPTSRRFFERLGVWDAIESGATPIRQIHVSDRGHGGFTRLRAEEEGLPALGHVAPNRVLGDALQPALAEAATLFCPAEILDTHVLMDGAEADVRPMGRKVRVGTEAGETTLNTRLLVVADGMHSATREALGVGTHARDYGQSAIIANLRTERPHGGVAYERFTPDGPLALLPSRDETVSLVWTLPHDEAETAAQTWDDVTFLAELQAAFGWRLGRLESVGSRSVYPLAAVTAEAFATERAVILGNAAHALHPVAGQGLNLALRDVAALAEALGAVSVDPQVDAPASAIDPGDPEVLNHYAQARQSDYRRTFTFTDGLVRLFSNECLPLVAARNLGLTALDLFPPARRYLLKQATGAAGNVPTLCRADSP</sequence>
<feature type="domain" description="FAD-binding" evidence="8">
    <location>
        <begin position="6"/>
        <end position="329"/>
    </location>
</feature>
<comment type="similarity">
    <text evidence="3">Belongs to the UbiH/COQ6 family.</text>
</comment>
<keyword evidence="5" id="KW-0274">FAD</keyword>
<dbReference type="InterPro" id="IPR002938">
    <property type="entry name" value="FAD-bd"/>
</dbReference>
<evidence type="ECO:0000313" key="9">
    <source>
        <dbReference type="EMBL" id="TQF00334.1"/>
    </source>
</evidence>
<dbReference type="SUPFAM" id="SSF51905">
    <property type="entry name" value="FAD/NAD(P)-binding domain"/>
    <property type="match status" value="1"/>
</dbReference>
<evidence type="ECO:0000256" key="7">
    <source>
        <dbReference type="ARBA" id="ARBA00023033"/>
    </source>
</evidence>
<dbReference type="GO" id="GO:0008681">
    <property type="term" value="F:2-octaprenyl-6-methoxyphenol hydroxylase activity"/>
    <property type="evidence" value="ECO:0007669"/>
    <property type="project" value="InterPro"/>
</dbReference>
<dbReference type="PANTHER" id="PTHR43876">
    <property type="entry name" value="UBIQUINONE BIOSYNTHESIS MONOOXYGENASE COQ6, MITOCHONDRIAL"/>
    <property type="match status" value="1"/>
</dbReference>
<dbReference type="GO" id="GO:0006744">
    <property type="term" value="P:ubiquinone biosynthetic process"/>
    <property type="evidence" value="ECO:0007669"/>
    <property type="project" value="UniProtKB-UniPathway"/>
</dbReference>
<dbReference type="InterPro" id="IPR036188">
    <property type="entry name" value="FAD/NAD-bd_sf"/>
</dbReference>
<keyword evidence="7" id="KW-0503">Monooxygenase</keyword>
<reference evidence="9 10" key="1">
    <citation type="submission" date="2019-06" db="EMBL/GenBank/DDBJ databases">
        <title>Metagenome assembled Genome of Spiribacter salinus SL48-SHIP from the microbial mat of Salt Lake 48 (Novosibirsk region, Russia).</title>
        <authorList>
            <person name="Shipova A."/>
            <person name="Rozanov A.S."/>
            <person name="Bryanskaya A.V."/>
            <person name="Peltek S.E."/>
        </authorList>
    </citation>
    <scope>NUCLEOTIDE SEQUENCE [LARGE SCALE GENOMIC DNA]</scope>
    <source>
        <strain evidence="9">SL48-SHIP-2</strain>
    </source>
</reference>
<dbReference type="PANTHER" id="PTHR43876:SF8">
    <property type="entry name" value="2-OCTAPRENYL-6-METHOXYPHENOL HYDROXYLASE"/>
    <property type="match status" value="1"/>
</dbReference>
<evidence type="ECO:0000256" key="6">
    <source>
        <dbReference type="ARBA" id="ARBA00023002"/>
    </source>
</evidence>
<dbReference type="NCBIfam" id="TIGR01984">
    <property type="entry name" value="UbiH"/>
    <property type="match status" value="1"/>
</dbReference>
<evidence type="ECO:0000256" key="1">
    <source>
        <dbReference type="ARBA" id="ARBA00001974"/>
    </source>
</evidence>
<comment type="caution">
    <text evidence="9">The sequence shown here is derived from an EMBL/GenBank/DDBJ whole genome shotgun (WGS) entry which is preliminary data.</text>
</comment>
<dbReference type="GO" id="GO:0071949">
    <property type="term" value="F:FAD binding"/>
    <property type="evidence" value="ECO:0007669"/>
    <property type="project" value="InterPro"/>
</dbReference>
<comment type="cofactor">
    <cofactor evidence="1">
        <name>FAD</name>
        <dbReference type="ChEBI" id="CHEBI:57692"/>
    </cofactor>
</comment>
<evidence type="ECO:0000256" key="2">
    <source>
        <dbReference type="ARBA" id="ARBA00004749"/>
    </source>
</evidence>
<keyword evidence="6 9" id="KW-0560">Oxidoreductase</keyword>
<dbReference type="AlphaFoldDB" id="A0A540VW12"/>
<evidence type="ECO:0000256" key="4">
    <source>
        <dbReference type="ARBA" id="ARBA00022630"/>
    </source>
</evidence>
<gene>
    <name evidence="9" type="primary">ubiH</name>
    <name evidence="9" type="synonym">visB</name>
    <name evidence="9" type="ORF">FKY71_04095</name>
</gene>
<dbReference type="EC" id="1.14.13.-" evidence="9"/>
<name>A0A540VW12_9GAMM</name>
<evidence type="ECO:0000313" key="10">
    <source>
        <dbReference type="Proteomes" id="UP000315400"/>
    </source>
</evidence>
<dbReference type="InterPro" id="IPR051205">
    <property type="entry name" value="UbiH/COQ6_monooxygenase"/>
</dbReference>
<dbReference type="NCBIfam" id="TIGR01988">
    <property type="entry name" value="Ubi-OHases"/>
    <property type="match status" value="1"/>
</dbReference>
<protein>
    <submittedName>
        <fullName evidence="9">2-octaprenyl-6-methoxyphenyl hydroxylase</fullName>
        <ecNumber evidence="9">1.14.13.-</ecNumber>
    </submittedName>
</protein>